<evidence type="ECO:0000313" key="1">
    <source>
        <dbReference type="EMBL" id="MDQ4624426.1"/>
    </source>
</evidence>
<evidence type="ECO:0000313" key="2">
    <source>
        <dbReference type="Proteomes" id="UP001237592"/>
    </source>
</evidence>
<dbReference type="EMBL" id="JAVFKP010000001">
    <property type="protein sequence ID" value="MDQ4624426.1"/>
    <property type="molecule type" value="Genomic_DNA"/>
</dbReference>
<dbReference type="Proteomes" id="UP001237592">
    <property type="component" value="Unassembled WGS sequence"/>
</dbReference>
<comment type="caution">
    <text evidence="1">The sequence shown here is derived from an EMBL/GenBank/DDBJ whole genome shotgun (WGS) entry which is preliminary data.</text>
</comment>
<gene>
    <name evidence="1" type="ORF">RB624_00855</name>
</gene>
<name>A0ABU0XPM2_9BURK</name>
<keyword evidence="2" id="KW-1185">Reference proteome</keyword>
<dbReference type="RefSeq" id="WP_307777974.1">
    <property type="nucleotide sequence ID" value="NZ_JAVFKP010000001.1"/>
</dbReference>
<reference evidence="1 2" key="1">
    <citation type="submission" date="2023-08" db="EMBL/GenBank/DDBJ databases">
        <title>Draft genome sequence of Janthinobacterium lividum.</title>
        <authorList>
            <person name="Chun B.H."/>
            <person name="Lee Y."/>
        </authorList>
    </citation>
    <scope>NUCLEOTIDE SEQUENCE [LARGE SCALE GENOMIC DNA]</scope>
    <source>
        <strain evidence="1 2">AMJK</strain>
    </source>
</reference>
<sequence length="261" mass="30057">MQVDFNELKNFNFLVCDVFLWVFKKSTTVNKFNAQYVRTDPDLEVALRSMANIEIIRLTEFSPYSYLAENHENGCLSAPILGSDFEFLKRQVDRPEPEHSVTGVKDLEGAEGYVVKFFHNGRTVYAVKKSSTTWKTAYPKKFINMVFRNGELSTAEDKSFSIEKNFDFYCANETAFVAQKRAFESVMQYKTGFAQAFVQLRQNAQFSGLFTDLQPLIVYVGTNSIQLRRMATIEKKNIYSAQTFLPNLQQVNIRHGWGAKF</sequence>
<protein>
    <submittedName>
        <fullName evidence="1">DUF4868 domain-containing protein</fullName>
    </submittedName>
</protein>
<proteinExistence type="predicted"/>
<organism evidence="1 2">
    <name type="scientific">Janthinobacterium lividum</name>
    <dbReference type="NCBI Taxonomy" id="29581"/>
    <lineage>
        <taxon>Bacteria</taxon>
        <taxon>Pseudomonadati</taxon>
        <taxon>Pseudomonadota</taxon>
        <taxon>Betaproteobacteria</taxon>
        <taxon>Burkholderiales</taxon>
        <taxon>Oxalobacteraceae</taxon>
        <taxon>Janthinobacterium</taxon>
    </lineage>
</organism>
<dbReference type="Pfam" id="PF16162">
    <property type="entry name" value="KwaB"/>
    <property type="match status" value="1"/>
</dbReference>
<dbReference type="InterPro" id="IPR032359">
    <property type="entry name" value="KwaB-like"/>
</dbReference>
<accession>A0ABU0XPM2</accession>